<keyword evidence="4" id="KW-0449">Lipoprotein</keyword>
<keyword evidence="2 3" id="KW-0732">Signal</keyword>
<dbReference type="PANTHER" id="PTHR30035:SF3">
    <property type="entry name" value="INTERMEMBRANE PHOSPHOLIPID TRANSPORT SYSTEM LIPOPROTEIN MLAA"/>
    <property type="match status" value="1"/>
</dbReference>
<dbReference type="GO" id="GO:0120010">
    <property type="term" value="P:intermembrane phospholipid transfer"/>
    <property type="evidence" value="ECO:0007669"/>
    <property type="project" value="TreeGrafter"/>
</dbReference>
<dbReference type="RefSeq" id="WP_196104661.1">
    <property type="nucleotide sequence ID" value="NZ_CP064942.1"/>
</dbReference>
<feature type="chain" id="PRO_5032607225" evidence="3">
    <location>
        <begin position="28"/>
        <end position="244"/>
    </location>
</feature>
<dbReference type="PRINTS" id="PR01805">
    <property type="entry name" value="VACJLIPOPROT"/>
</dbReference>
<feature type="signal peptide" evidence="3">
    <location>
        <begin position="1"/>
        <end position="27"/>
    </location>
</feature>
<dbReference type="KEGG" id="poz:I0K15_06930"/>
<protein>
    <submittedName>
        <fullName evidence="4">VacJ family lipoprotein</fullName>
    </submittedName>
</protein>
<dbReference type="Proteomes" id="UP000594800">
    <property type="component" value="Chromosome"/>
</dbReference>
<evidence type="ECO:0000256" key="1">
    <source>
        <dbReference type="ARBA" id="ARBA00010634"/>
    </source>
</evidence>
<sequence>MTRTQPLLAIAATLFVAACSSTPQSDAQLVSDPLEPVNRVVHGVNKGVDTVVLRPVSQAYGVVVPEPVDRTLGNFTSNLALPSDIVNNALQGDTVALGDNLARFLMNTTLGLGGLLDVAGSTGIEREAADFGQTLAVWGVGEGPYLELPLLGPSTTRDAFGTAVDIVTNPLVLAGSDTLDDIVLYGTIVEVVDTRNENSQVIDQILYESEDSYLAAQTAYIQLRRAQVSGGERSDEDFVDIYAE</sequence>
<dbReference type="Pfam" id="PF04333">
    <property type="entry name" value="MlaA"/>
    <property type="match status" value="1"/>
</dbReference>
<evidence type="ECO:0000256" key="2">
    <source>
        <dbReference type="ARBA" id="ARBA00022729"/>
    </source>
</evidence>
<dbReference type="AlphaFoldDB" id="A0A7S9QEJ0"/>
<dbReference type="PANTHER" id="PTHR30035">
    <property type="entry name" value="LIPOPROTEIN VACJ-RELATED"/>
    <property type="match status" value="1"/>
</dbReference>
<dbReference type="GO" id="GO:0016020">
    <property type="term" value="C:membrane"/>
    <property type="evidence" value="ECO:0007669"/>
    <property type="project" value="InterPro"/>
</dbReference>
<name>A0A7S9QEJ0_9RHOB</name>
<evidence type="ECO:0000256" key="3">
    <source>
        <dbReference type="SAM" id="SignalP"/>
    </source>
</evidence>
<proteinExistence type="inferred from homology"/>
<comment type="similarity">
    <text evidence="1">Belongs to the MlaA family.</text>
</comment>
<evidence type="ECO:0000313" key="5">
    <source>
        <dbReference type="Proteomes" id="UP000594800"/>
    </source>
</evidence>
<dbReference type="InterPro" id="IPR007428">
    <property type="entry name" value="MlaA"/>
</dbReference>
<reference evidence="4 5" key="1">
    <citation type="submission" date="2020-11" db="EMBL/GenBank/DDBJ databases">
        <title>Description of Pontivivens ytuae sp. nov. isolated from deep sea sediment of Mariana Trench.</title>
        <authorList>
            <person name="Wang Z."/>
            <person name="Sun Q.-L."/>
            <person name="Xu X.-D."/>
            <person name="Tang Y.-Z."/>
            <person name="Zhang J."/>
        </authorList>
    </citation>
    <scope>NUCLEOTIDE SEQUENCE [LARGE SCALE GENOMIC DNA]</scope>
    <source>
        <strain evidence="4 5">MT2928</strain>
    </source>
</reference>
<dbReference type="EMBL" id="CP064942">
    <property type="protein sequence ID" value="QPH55462.1"/>
    <property type="molecule type" value="Genomic_DNA"/>
</dbReference>
<dbReference type="PROSITE" id="PS51257">
    <property type="entry name" value="PROKAR_LIPOPROTEIN"/>
    <property type="match status" value="1"/>
</dbReference>
<keyword evidence="5" id="KW-1185">Reference proteome</keyword>
<evidence type="ECO:0000313" key="4">
    <source>
        <dbReference type="EMBL" id="QPH55462.1"/>
    </source>
</evidence>
<accession>A0A7S9QEJ0</accession>
<gene>
    <name evidence="4" type="ORF">I0K15_06930</name>
</gene>
<organism evidence="4 5">
    <name type="scientific">Pontivivens ytuae</name>
    <dbReference type="NCBI Taxonomy" id="2789856"/>
    <lineage>
        <taxon>Bacteria</taxon>
        <taxon>Pseudomonadati</taxon>
        <taxon>Pseudomonadota</taxon>
        <taxon>Alphaproteobacteria</taxon>
        <taxon>Rhodobacterales</taxon>
        <taxon>Paracoccaceae</taxon>
        <taxon>Pontivivens</taxon>
    </lineage>
</organism>